<gene>
    <name evidence="1" type="ORF">NAEGRDRAFT_76098</name>
</gene>
<dbReference type="RefSeq" id="XP_002669012.1">
    <property type="nucleotide sequence ID" value="XM_002668966.1"/>
</dbReference>
<dbReference type="EMBL" id="GG738934">
    <property type="protein sequence ID" value="EFC36268.1"/>
    <property type="molecule type" value="Genomic_DNA"/>
</dbReference>
<name>D2W3X2_NAEGR</name>
<dbReference type="Proteomes" id="UP000006671">
    <property type="component" value="Unassembled WGS sequence"/>
</dbReference>
<dbReference type="GeneID" id="8862034"/>
<dbReference type="InParanoid" id="D2W3X2"/>
<dbReference type="AlphaFoldDB" id="D2W3X2"/>
<evidence type="ECO:0000313" key="2">
    <source>
        <dbReference type="Proteomes" id="UP000006671"/>
    </source>
</evidence>
<dbReference type="VEuPathDB" id="AmoebaDB:NAEGRDRAFT_76098"/>
<protein>
    <submittedName>
        <fullName evidence="1">Predicted protein</fullName>
    </submittedName>
</protein>
<reference evidence="1 2" key="1">
    <citation type="journal article" date="2010" name="Cell">
        <title>The genome of Naegleria gruberi illuminates early eukaryotic versatility.</title>
        <authorList>
            <person name="Fritz-Laylin L.K."/>
            <person name="Prochnik S.E."/>
            <person name="Ginger M.L."/>
            <person name="Dacks J.B."/>
            <person name="Carpenter M.L."/>
            <person name="Field M.C."/>
            <person name="Kuo A."/>
            <person name="Paredez A."/>
            <person name="Chapman J."/>
            <person name="Pham J."/>
            <person name="Shu S."/>
            <person name="Neupane R."/>
            <person name="Cipriano M."/>
            <person name="Mancuso J."/>
            <person name="Tu H."/>
            <person name="Salamov A."/>
            <person name="Lindquist E."/>
            <person name="Shapiro H."/>
            <person name="Lucas S."/>
            <person name="Grigoriev I.V."/>
            <person name="Cande W.Z."/>
            <person name="Fulton C."/>
            <person name="Rokhsar D.S."/>
            <person name="Dawson S.C."/>
        </authorList>
    </citation>
    <scope>NUCLEOTIDE SEQUENCE [LARGE SCALE GENOMIC DNA]</scope>
    <source>
        <strain evidence="1 2">NEG-M</strain>
    </source>
</reference>
<proteinExistence type="predicted"/>
<accession>D2W3X2</accession>
<evidence type="ECO:0000313" key="1">
    <source>
        <dbReference type="EMBL" id="EFC36268.1"/>
    </source>
</evidence>
<keyword evidence="2" id="KW-1185">Reference proteome</keyword>
<organism evidence="2">
    <name type="scientific">Naegleria gruberi</name>
    <name type="common">Amoeba</name>
    <dbReference type="NCBI Taxonomy" id="5762"/>
    <lineage>
        <taxon>Eukaryota</taxon>
        <taxon>Discoba</taxon>
        <taxon>Heterolobosea</taxon>
        <taxon>Tetramitia</taxon>
        <taxon>Eutetramitia</taxon>
        <taxon>Vahlkampfiidae</taxon>
        <taxon>Naegleria</taxon>
    </lineage>
</organism>
<dbReference type="KEGG" id="ngr:NAEGRDRAFT_76098"/>
<sequence>MHEYYYRGTTFFPPQWASCDSKIFNHECVGLLEYFPNNLVKIIGREMIIAMLDRTGFAFVVYSERCLVVKGYSKLPNVKSLKDKEDDDEIVDIRMDNVGECNIYFHTRNGRIFMMDTREKVLDVKNTVSELHCYSKVKKILDSIIERGYLHPLDLYRYHWNTFKKVELLNNRFLLILTYDGEMKLFRYEEEIICLQNQEKIDDFVVSTNSVLLKTSKRRILEFCKDKFGHLSFSKANENVVKLPFEWDEGDSIDLIGLSTGFLIRHHKASKEIGNYTKEMISETIICGKSIIDDRNKLLKYFTQVGSTDLFVNLEFLKLITGDLSNLISETNLLDNLDEESIIIFKELIILICKLSQYPNSNSDEYLEHSNVVNILERFKYMLKESLIKNIITALALLGNISDIGLSLKQYLFSLFVEELNEDNVCIMIEIISKWLKFYPNGKLINLMMGRCLAFTSENLNSVKCQDKNMMSTIRKIINSKKLKKSQIYDINWTETANEKSLNLLYKEYLENLDRKHSVSIIINHEKTELLKVNKISLILASPVFAHLISQNDENEPLIDLFEFQKMLIENSTDMFYQHINMTEHLRFIILVCSLNPEIIMSMENFTITELVSVIITAHHFQMEKLFHYAILCVMNSNGNKQELELILEMINLLDFDQSEYSSCLWKFAITFSSSFLKKRIKNNKILSKILILKEYFQNT</sequence>